<evidence type="ECO:0000313" key="1">
    <source>
        <dbReference type="EMBL" id="KAK9757689.1"/>
    </source>
</evidence>
<dbReference type="InterPro" id="IPR042044">
    <property type="entry name" value="EXOC6PINT-1/Sec15/Tip20_C_dom2"/>
</dbReference>
<organism evidence="1 2">
    <name type="scientific">Saponaria officinalis</name>
    <name type="common">Common soapwort</name>
    <name type="synonym">Lychnis saponaria</name>
    <dbReference type="NCBI Taxonomy" id="3572"/>
    <lineage>
        <taxon>Eukaryota</taxon>
        <taxon>Viridiplantae</taxon>
        <taxon>Streptophyta</taxon>
        <taxon>Embryophyta</taxon>
        <taxon>Tracheophyta</taxon>
        <taxon>Spermatophyta</taxon>
        <taxon>Magnoliopsida</taxon>
        <taxon>eudicotyledons</taxon>
        <taxon>Gunneridae</taxon>
        <taxon>Pentapetalae</taxon>
        <taxon>Caryophyllales</taxon>
        <taxon>Caryophyllaceae</taxon>
        <taxon>Caryophylleae</taxon>
        <taxon>Saponaria</taxon>
    </lineage>
</organism>
<protein>
    <recommendedName>
        <fullName evidence="3">RINT1-like protein MAG2</fullName>
    </recommendedName>
</protein>
<dbReference type="GO" id="GO:0060628">
    <property type="term" value="P:regulation of ER to Golgi vesicle-mediated transport"/>
    <property type="evidence" value="ECO:0007669"/>
    <property type="project" value="TreeGrafter"/>
</dbReference>
<evidence type="ECO:0000313" key="2">
    <source>
        <dbReference type="Proteomes" id="UP001443914"/>
    </source>
</evidence>
<dbReference type="Proteomes" id="UP001443914">
    <property type="component" value="Unassembled WGS sequence"/>
</dbReference>
<evidence type="ECO:0008006" key="3">
    <source>
        <dbReference type="Google" id="ProtNLM"/>
    </source>
</evidence>
<dbReference type="Pfam" id="PF04437">
    <property type="entry name" value="RINT1_TIP1"/>
    <property type="match status" value="1"/>
</dbReference>
<gene>
    <name evidence="1" type="ORF">RND81_01G179500</name>
</gene>
<dbReference type="GO" id="GO:0070939">
    <property type="term" value="C:Dsl1/NZR complex"/>
    <property type="evidence" value="ECO:0007669"/>
    <property type="project" value="InterPro"/>
</dbReference>
<dbReference type="AlphaFoldDB" id="A0AAW1N8H0"/>
<dbReference type="Gene3D" id="1.20.58.670">
    <property type="entry name" value="Dsl1p vesicle tethering complex, Tip20p subunit, domain D"/>
    <property type="match status" value="1"/>
</dbReference>
<keyword evidence="2" id="KW-1185">Reference proteome</keyword>
<dbReference type="EMBL" id="JBDFQZ010000001">
    <property type="protein sequence ID" value="KAK9757689.1"/>
    <property type="molecule type" value="Genomic_DNA"/>
</dbReference>
<dbReference type="PROSITE" id="PS51386">
    <property type="entry name" value="RINT1_TIP20"/>
    <property type="match status" value="1"/>
</dbReference>
<dbReference type="GO" id="GO:0006888">
    <property type="term" value="P:endoplasmic reticulum to Golgi vesicle-mediated transport"/>
    <property type="evidence" value="ECO:0007669"/>
    <property type="project" value="InterPro"/>
</dbReference>
<dbReference type="InterPro" id="IPR007528">
    <property type="entry name" value="RINT1_Tip20"/>
</dbReference>
<name>A0AAW1N8H0_SAPOF</name>
<dbReference type="GO" id="GO:0006890">
    <property type="term" value="P:retrograde vesicle-mediated transport, Golgi to endoplasmic reticulum"/>
    <property type="evidence" value="ECO:0007669"/>
    <property type="project" value="InterPro"/>
</dbReference>
<proteinExistence type="predicted"/>
<accession>A0AAW1N8H0</accession>
<sequence>MSSSTKSPMTLPAISTLSTAVKSFLNTTFNPNHDFKLPESTHLVTELDAECSRLTHQLADLTRHLEALLLSYASSSDQIDAAFGGVRQRFEDLNSISSSFASSSDGGGEQMEVEELPALAKEVKMVEMVRHYAETTLKLNQLVGEIEDEVSSVMNRTLKKHSITHSFKESHTNAITTLNLVEDVLASVMKDHPQWARLVSATDDRVNRALAILRPQAIADHRTLLSSLGWPPPLSTLSSSNLDSGRTSEVSNPISAMHGELKKNYSESFLALCSLQQLQRRRKLRQLEGYSTHDAPYQPLWGIEELVNPLSLASHTHFQKWIEKPEFIFALVYKITRDYIDSVDELLQPLVDKAMLTGYSCREEWISGMVTSLSTYLAKEIFSAYWSRLNEENTANFKLHTRMSWLQLVDLMISFDKRIRTLATHSGILDSAEFSLSQRMSSLSVFCDRPDWLDTWAKIELDSLLDKFKPEMEDDRNWKIKTQGTIIPGSDDYKSPTISFILLEQVEFVIERCKSLPTVVLRSRFVRLVGAPIIQEHLNCLLTKCIEAEGLTALADDDALTRVSTSVNSARHIGSVLRVRSDDDFFLEMALENEDGSGEPFDSSLFAGINEEIESGVFKEEIRGLEEFRKEWVDKITNVVLRGFEAQVRDYVRNKKQWQEKVEEGWTVTQSFIVALDYLQGKISKLQEGLNTEDFITVWKGVAKGIDRLIFNNILTSNAKFHDGGVVRLGGDMDVLFGVFKSWCLRPEGFFPRVTEGLRLLKMKEDELQDLFSQGETWMKHNKFRYISITEAVKVARCRVFKH</sequence>
<dbReference type="PANTHER" id="PTHR13520">
    <property type="entry name" value="RAD50-INTERACTING PROTEIN 1 RINT-1"/>
    <property type="match status" value="1"/>
</dbReference>
<dbReference type="PANTHER" id="PTHR13520:SF1">
    <property type="entry name" value="RINT1-LIKE PROTEIN MAG2"/>
    <property type="match status" value="1"/>
</dbReference>
<reference evidence="1" key="1">
    <citation type="submission" date="2024-03" db="EMBL/GenBank/DDBJ databases">
        <title>WGS assembly of Saponaria officinalis var. Norfolk2.</title>
        <authorList>
            <person name="Jenkins J."/>
            <person name="Shu S."/>
            <person name="Grimwood J."/>
            <person name="Barry K."/>
            <person name="Goodstein D."/>
            <person name="Schmutz J."/>
            <person name="Leebens-Mack J."/>
            <person name="Osbourn A."/>
        </authorList>
    </citation>
    <scope>NUCLEOTIDE SEQUENCE [LARGE SCALE GENOMIC DNA]</scope>
    <source>
        <strain evidence="1">JIC</strain>
    </source>
</reference>
<comment type="caution">
    <text evidence="1">The sequence shown here is derived from an EMBL/GenBank/DDBJ whole genome shotgun (WGS) entry which is preliminary data.</text>
</comment>